<dbReference type="InterPro" id="IPR045017">
    <property type="entry name" value="DECR2-like"/>
</dbReference>
<sequence>MQAIEISPFTKDVLKGKVAAVTGGSSGIGLEIAKQLGLHGAHVAICGRRQKPIDDAVAEFASLGIRAFGAQCDVRKPEHATSFINGAVREFGRLDILVNSAAGNFLCPAEDLSVNGFKTVMEIDAVGVFNMSKAAFEALRGHGTIVNISATLHYGATWFQVHASSAKAAIDSITRTLGMEWGPEGIRTVGVAPGPVAGTAGMTKLAPGMSDAVNELVPLKRMATKWEIAMSVLFLVSNGAGYITGETLVVDGGSWLNTSLTPPIPKELIRQASRDIEKKSRNTGLARSKL</sequence>
<keyword evidence="7" id="KW-1185">Reference proteome</keyword>
<evidence type="ECO:0000313" key="6">
    <source>
        <dbReference type="EMBL" id="QDZ17947.1"/>
    </source>
</evidence>
<dbReference type="PANTHER" id="PTHR43296">
    <property type="entry name" value="PEROXISOMAL 2,4-DIENOYL-COA REDUCTASE"/>
    <property type="match status" value="1"/>
</dbReference>
<proteinExistence type="predicted"/>
<organism evidence="6 7">
    <name type="scientific">Chloropicon primus</name>
    <dbReference type="NCBI Taxonomy" id="1764295"/>
    <lineage>
        <taxon>Eukaryota</taxon>
        <taxon>Viridiplantae</taxon>
        <taxon>Chlorophyta</taxon>
        <taxon>Chloropicophyceae</taxon>
        <taxon>Chloropicales</taxon>
        <taxon>Chloropicaceae</taxon>
        <taxon>Chloropicon</taxon>
    </lineage>
</organism>
<dbReference type="GO" id="GO:0008670">
    <property type="term" value="F:2,4-dienoyl-CoA reductase (NADPH) activity"/>
    <property type="evidence" value="ECO:0007669"/>
    <property type="project" value="InterPro"/>
</dbReference>
<dbReference type="OrthoDB" id="1393670at2759"/>
<evidence type="ECO:0000256" key="5">
    <source>
        <dbReference type="ARBA" id="ARBA00048340"/>
    </source>
</evidence>
<dbReference type="InterPro" id="IPR036291">
    <property type="entry name" value="NAD(P)-bd_dom_sf"/>
</dbReference>
<keyword evidence="2" id="KW-0560">Oxidoreductase</keyword>
<dbReference type="CDD" id="cd05369">
    <property type="entry name" value="TER_DECR_SDR_a"/>
    <property type="match status" value="1"/>
</dbReference>
<name>A0A5B8MBZ4_9CHLO</name>
<protein>
    <recommendedName>
        <fullName evidence="3">2,4-dienoyl-CoA reductase [(3E)-enoyl-CoA-producing]</fullName>
        <ecNumber evidence="3">1.3.1.124</ecNumber>
    </recommendedName>
</protein>
<comment type="catalytic activity">
    <reaction evidence="5">
        <text>a (2E,4Z)-dienoyl-CoA + NADPH + H(+) = a 4,5-saturated-(3E)-enoyl-CoA + NADP(+)</text>
        <dbReference type="Rhea" id="RHEA:61892"/>
        <dbReference type="ChEBI" id="CHEBI:15378"/>
        <dbReference type="ChEBI" id="CHEBI:57783"/>
        <dbReference type="ChEBI" id="CHEBI:58349"/>
        <dbReference type="ChEBI" id="CHEBI:85099"/>
        <dbReference type="ChEBI" id="CHEBI:85493"/>
        <dbReference type="EC" id="1.3.1.124"/>
    </reaction>
</comment>
<dbReference type="Gene3D" id="3.40.50.720">
    <property type="entry name" value="NAD(P)-binding Rossmann-like Domain"/>
    <property type="match status" value="1"/>
</dbReference>
<gene>
    <name evidence="6" type="ORF">A3770_01p04650</name>
</gene>
<dbReference type="Pfam" id="PF13561">
    <property type="entry name" value="adh_short_C2"/>
    <property type="match status" value="1"/>
</dbReference>
<dbReference type="PANTHER" id="PTHR43296:SF2">
    <property type="entry name" value="PEROXISOMAL 2,4-DIENOYL-COA REDUCTASE [(3E)-ENOYL-COA-PRODUCING]"/>
    <property type="match status" value="1"/>
</dbReference>
<evidence type="ECO:0000256" key="1">
    <source>
        <dbReference type="ARBA" id="ARBA00022857"/>
    </source>
</evidence>
<evidence type="ECO:0000256" key="4">
    <source>
        <dbReference type="ARBA" id="ARBA00048009"/>
    </source>
</evidence>
<keyword evidence="1" id="KW-0521">NADP</keyword>
<comment type="catalytic activity">
    <reaction evidence="4">
        <text>a (2E,4E)-dienoyl-CoA + NADPH + H(+) = a 4,5-saturated-(3E)-enoyl-CoA + NADP(+)</text>
        <dbReference type="Rhea" id="RHEA:45912"/>
        <dbReference type="ChEBI" id="CHEBI:15378"/>
        <dbReference type="ChEBI" id="CHEBI:57783"/>
        <dbReference type="ChEBI" id="CHEBI:58349"/>
        <dbReference type="ChEBI" id="CHEBI:85101"/>
        <dbReference type="ChEBI" id="CHEBI:85493"/>
        <dbReference type="EC" id="1.3.1.124"/>
    </reaction>
</comment>
<dbReference type="SUPFAM" id="SSF51735">
    <property type="entry name" value="NAD(P)-binding Rossmann-fold domains"/>
    <property type="match status" value="1"/>
</dbReference>
<dbReference type="Proteomes" id="UP000316726">
    <property type="component" value="Chromosome 1"/>
</dbReference>
<reference evidence="6 7" key="1">
    <citation type="submission" date="2018-07" db="EMBL/GenBank/DDBJ databases">
        <title>The complete nuclear genome of the prasinophyte Chloropicon primus (CCMP1205).</title>
        <authorList>
            <person name="Pombert J.-F."/>
            <person name="Otis C."/>
            <person name="Turmel M."/>
            <person name="Lemieux C."/>
        </authorList>
    </citation>
    <scope>NUCLEOTIDE SEQUENCE [LARGE SCALE GENOMIC DNA]</scope>
    <source>
        <strain evidence="6 7">CCMP1205</strain>
    </source>
</reference>
<accession>A0A5B8MBZ4</accession>
<dbReference type="FunFam" id="3.40.50.720:FF:000084">
    <property type="entry name" value="Short-chain dehydrogenase reductase"/>
    <property type="match status" value="1"/>
</dbReference>
<evidence type="ECO:0000313" key="7">
    <source>
        <dbReference type="Proteomes" id="UP000316726"/>
    </source>
</evidence>
<evidence type="ECO:0000256" key="3">
    <source>
        <dbReference type="ARBA" id="ARBA00026117"/>
    </source>
</evidence>
<dbReference type="PRINTS" id="PR00081">
    <property type="entry name" value="GDHRDH"/>
</dbReference>
<dbReference type="STRING" id="1764295.A0A5B8MBZ4"/>
<dbReference type="GO" id="GO:0005777">
    <property type="term" value="C:peroxisome"/>
    <property type="evidence" value="ECO:0007669"/>
    <property type="project" value="TreeGrafter"/>
</dbReference>
<dbReference type="AlphaFoldDB" id="A0A5B8MBZ4"/>
<evidence type="ECO:0000256" key="2">
    <source>
        <dbReference type="ARBA" id="ARBA00023002"/>
    </source>
</evidence>
<dbReference type="EMBL" id="CP031034">
    <property type="protein sequence ID" value="QDZ17947.1"/>
    <property type="molecule type" value="Genomic_DNA"/>
</dbReference>
<dbReference type="PRINTS" id="PR00080">
    <property type="entry name" value="SDRFAMILY"/>
</dbReference>
<dbReference type="EC" id="1.3.1.124" evidence="3"/>
<dbReference type="GO" id="GO:0009062">
    <property type="term" value="P:fatty acid catabolic process"/>
    <property type="evidence" value="ECO:0007669"/>
    <property type="project" value="InterPro"/>
</dbReference>
<dbReference type="InterPro" id="IPR002347">
    <property type="entry name" value="SDR_fam"/>
</dbReference>